<name>A0A2X1QJM2_KLEPN</name>
<dbReference type="AlphaFoldDB" id="A0A2X1QJM2"/>
<dbReference type="PANTHER" id="PTHR12216:SF4">
    <property type="entry name" value="UROCANATE HYDRATASE"/>
    <property type="match status" value="1"/>
</dbReference>
<dbReference type="Proteomes" id="UP000251123">
    <property type="component" value="Unassembled WGS sequence"/>
</dbReference>
<protein>
    <submittedName>
        <fullName evidence="2">Putative urocanase</fullName>
        <ecNumber evidence="2">4.2.1.49</ecNumber>
    </submittedName>
</protein>
<keyword evidence="2" id="KW-0456">Lyase</keyword>
<feature type="domain" description="Urocanase N-terminal" evidence="1">
    <location>
        <begin position="15"/>
        <end position="74"/>
    </location>
</feature>
<reference evidence="2 3" key="1">
    <citation type="submission" date="2018-06" db="EMBL/GenBank/DDBJ databases">
        <authorList>
            <consortium name="Pathogen Informatics"/>
            <person name="Doyle S."/>
        </authorList>
    </citation>
    <scope>NUCLEOTIDE SEQUENCE [LARGE SCALE GENOMIC DNA]</scope>
    <source>
        <strain evidence="2 3">NCTC9601</strain>
    </source>
</reference>
<dbReference type="SUPFAM" id="SSF111326">
    <property type="entry name" value="Urocanase"/>
    <property type="match status" value="1"/>
</dbReference>
<accession>A0A2X1QJM2</accession>
<dbReference type="GO" id="GO:0006548">
    <property type="term" value="P:L-histidine catabolic process"/>
    <property type="evidence" value="ECO:0007669"/>
    <property type="project" value="TreeGrafter"/>
</dbReference>
<dbReference type="PANTHER" id="PTHR12216">
    <property type="entry name" value="UROCANATE HYDRATASE"/>
    <property type="match status" value="1"/>
</dbReference>
<sequence>MSQSKYRSWTSVRQEATTLTAKSWLTEAPLRMLMNNLDPDVAENPHELVVYGGIGRAARNWECYDAIVKALKNWRAMKPCWCSPGSRWAYSKPMKTHRAC</sequence>
<gene>
    <name evidence="2" type="primary">hutU_1</name>
    <name evidence="2" type="ORF">NCTC9601_03751</name>
</gene>
<evidence type="ECO:0000313" key="3">
    <source>
        <dbReference type="Proteomes" id="UP000251123"/>
    </source>
</evidence>
<dbReference type="GO" id="GO:0016153">
    <property type="term" value="F:urocanate hydratase activity"/>
    <property type="evidence" value="ECO:0007669"/>
    <property type="project" value="UniProtKB-EC"/>
</dbReference>
<dbReference type="EMBL" id="UASN01000021">
    <property type="protein sequence ID" value="SPX56545.1"/>
    <property type="molecule type" value="Genomic_DNA"/>
</dbReference>
<dbReference type="InterPro" id="IPR023637">
    <property type="entry name" value="Urocanase-like"/>
</dbReference>
<evidence type="ECO:0000313" key="2">
    <source>
        <dbReference type="EMBL" id="SPX56545.1"/>
    </source>
</evidence>
<evidence type="ECO:0000259" key="1">
    <source>
        <dbReference type="Pfam" id="PF17391"/>
    </source>
</evidence>
<dbReference type="Gene3D" id="3.40.1770.10">
    <property type="entry name" value="Urocanase superfamily"/>
    <property type="match status" value="1"/>
</dbReference>
<dbReference type="InterPro" id="IPR036190">
    <property type="entry name" value="Urocanase_sf"/>
</dbReference>
<dbReference type="InterPro" id="IPR035400">
    <property type="entry name" value="Urocanase_N"/>
</dbReference>
<proteinExistence type="predicted"/>
<dbReference type="EC" id="4.2.1.49" evidence="2"/>
<dbReference type="Pfam" id="PF17391">
    <property type="entry name" value="Urocanase_N"/>
    <property type="match status" value="1"/>
</dbReference>
<organism evidence="2 3">
    <name type="scientific">Klebsiella pneumoniae</name>
    <dbReference type="NCBI Taxonomy" id="573"/>
    <lineage>
        <taxon>Bacteria</taxon>
        <taxon>Pseudomonadati</taxon>
        <taxon>Pseudomonadota</taxon>
        <taxon>Gammaproteobacteria</taxon>
        <taxon>Enterobacterales</taxon>
        <taxon>Enterobacteriaceae</taxon>
        <taxon>Klebsiella/Raoultella group</taxon>
        <taxon>Klebsiella</taxon>
        <taxon>Klebsiella pneumoniae complex</taxon>
    </lineage>
</organism>